<dbReference type="AlphaFoldDB" id="A0A382L253"/>
<name>A0A382L253_9ZZZZ</name>
<feature type="domain" description="Clp R" evidence="1">
    <location>
        <begin position="23"/>
        <end position="114"/>
    </location>
</feature>
<feature type="non-terminal residue" evidence="2">
    <location>
        <position position="114"/>
    </location>
</feature>
<protein>
    <recommendedName>
        <fullName evidence="1">Clp R domain-containing protein</fullName>
    </recommendedName>
</protein>
<dbReference type="Pfam" id="PF02861">
    <property type="entry name" value="Clp_N"/>
    <property type="match status" value="1"/>
</dbReference>
<dbReference type="PROSITE" id="PS51903">
    <property type="entry name" value="CLP_R"/>
    <property type="match status" value="1"/>
</dbReference>
<reference evidence="2" key="1">
    <citation type="submission" date="2018-05" db="EMBL/GenBank/DDBJ databases">
        <authorList>
            <person name="Lanie J.A."/>
            <person name="Ng W.-L."/>
            <person name="Kazmierczak K.M."/>
            <person name="Andrzejewski T.M."/>
            <person name="Davidsen T.M."/>
            <person name="Wayne K.J."/>
            <person name="Tettelin H."/>
            <person name="Glass J.I."/>
            <person name="Rusch D."/>
            <person name="Podicherti R."/>
            <person name="Tsui H.-C.T."/>
            <person name="Winkler M.E."/>
        </authorList>
    </citation>
    <scope>NUCLEOTIDE SEQUENCE</scope>
</reference>
<sequence length="114" mass="13191">MILYKSSDENSIFNGDDDMVLSADKFTEQAQEVIAASQDIMNRYRHNQWDSEHLFMALIEQEKGVPSEIFRILGVNLEVLHSTLHTNLEEDDRVAGQTNQFFITPRLSELFERA</sequence>
<accession>A0A382L253</accession>
<dbReference type="EMBL" id="UINC01083388">
    <property type="protein sequence ID" value="SVC29047.1"/>
    <property type="molecule type" value="Genomic_DNA"/>
</dbReference>
<organism evidence="2">
    <name type="scientific">marine metagenome</name>
    <dbReference type="NCBI Taxonomy" id="408172"/>
    <lineage>
        <taxon>unclassified sequences</taxon>
        <taxon>metagenomes</taxon>
        <taxon>ecological metagenomes</taxon>
    </lineage>
</organism>
<evidence type="ECO:0000259" key="1">
    <source>
        <dbReference type="PROSITE" id="PS51903"/>
    </source>
</evidence>
<dbReference type="SUPFAM" id="SSF81923">
    <property type="entry name" value="Double Clp-N motif"/>
    <property type="match status" value="1"/>
</dbReference>
<dbReference type="InterPro" id="IPR004176">
    <property type="entry name" value="Clp_R_N"/>
</dbReference>
<evidence type="ECO:0000313" key="2">
    <source>
        <dbReference type="EMBL" id="SVC29047.1"/>
    </source>
</evidence>
<dbReference type="Gene3D" id="1.10.1780.10">
    <property type="entry name" value="Clp, N-terminal domain"/>
    <property type="match status" value="1"/>
</dbReference>
<proteinExistence type="predicted"/>
<dbReference type="InterPro" id="IPR036628">
    <property type="entry name" value="Clp_N_dom_sf"/>
</dbReference>
<gene>
    <name evidence="2" type="ORF">METZ01_LOCUS281901</name>
</gene>